<keyword evidence="1" id="KW-0812">Transmembrane</keyword>
<dbReference type="NCBIfam" id="TIGR03177">
    <property type="entry name" value="pilus_cpaB"/>
    <property type="match status" value="1"/>
</dbReference>
<evidence type="ECO:0000259" key="2">
    <source>
        <dbReference type="Pfam" id="PF16976"/>
    </source>
</evidence>
<keyword evidence="1" id="KW-0472">Membrane</keyword>
<dbReference type="EMBL" id="CAEZTJ010000019">
    <property type="protein sequence ID" value="CAB4562265.1"/>
    <property type="molecule type" value="Genomic_DNA"/>
</dbReference>
<reference evidence="3" key="1">
    <citation type="submission" date="2020-05" db="EMBL/GenBank/DDBJ databases">
        <authorList>
            <person name="Chiriac C."/>
            <person name="Salcher M."/>
            <person name="Ghai R."/>
            <person name="Kavagutti S V."/>
        </authorList>
    </citation>
    <scope>NUCLEOTIDE SEQUENCE</scope>
</reference>
<proteinExistence type="predicted"/>
<dbReference type="Pfam" id="PF16976">
    <property type="entry name" value="RcpC"/>
    <property type="match status" value="1"/>
</dbReference>
<dbReference type="AlphaFoldDB" id="A0A6J6DGN3"/>
<feature type="domain" description="Flp pilus assembly protein RcpC/CpaB" evidence="2">
    <location>
        <begin position="122"/>
        <end position="221"/>
    </location>
</feature>
<protein>
    <submittedName>
        <fullName evidence="3">Unannotated protein</fullName>
    </submittedName>
</protein>
<gene>
    <name evidence="3" type="ORF">UFOPK1650_00258</name>
</gene>
<dbReference type="InterPro" id="IPR017592">
    <property type="entry name" value="Pilus_assmbl_Flp-typ_CpaB"/>
</dbReference>
<dbReference type="InterPro" id="IPR031571">
    <property type="entry name" value="RcpC_dom"/>
</dbReference>
<evidence type="ECO:0000256" key="1">
    <source>
        <dbReference type="SAM" id="Phobius"/>
    </source>
</evidence>
<evidence type="ECO:0000313" key="3">
    <source>
        <dbReference type="EMBL" id="CAB4562265.1"/>
    </source>
</evidence>
<keyword evidence="1" id="KW-1133">Transmembrane helix</keyword>
<accession>A0A6J6DGN3</accession>
<feature type="transmembrane region" description="Helical" evidence="1">
    <location>
        <begin position="12"/>
        <end position="31"/>
    </location>
</feature>
<organism evidence="3">
    <name type="scientific">freshwater metagenome</name>
    <dbReference type="NCBI Taxonomy" id="449393"/>
    <lineage>
        <taxon>unclassified sequences</taxon>
        <taxon>metagenomes</taxon>
        <taxon>ecological metagenomes</taxon>
    </lineage>
</organism>
<sequence length="245" mass="25615">MKIRFLRSLRTQATAVLILSILLGVGTYLYLVSYQSGMEARNELTPVLVAKSEIPLGTSYGEIMNNGLFEIKNLPQGAIPSNAVLPNSAVDESLKTKGPLLPGQIMVSSFFASGVRQDVGLAIPRGMLAVTVAIDDVSRVGNFVLPGSRVVIFTTTSTNSGNSTTSVLLPDVLVIGIGDETDVNLTTATPISSPLVTVALPAGDAKRLILASKSAQLTLALAHANDPLTVIRDAQESDDASPTGN</sequence>
<name>A0A6J6DGN3_9ZZZZ</name>